<evidence type="ECO:0000313" key="1">
    <source>
        <dbReference type="EMBL" id="PHT73626.1"/>
    </source>
</evidence>
<reference evidence="1 2" key="1">
    <citation type="journal article" date="2014" name="Nat. Genet.">
        <title>Genome sequence of the hot pepper provides insights into the evolution of pungency in Capsicum species.</title>
        <authorList>
            <person name="Kim S."/>
            <person name="Park M."/>
            <person name="Yeom S.I."/>
            <person name="Kim Y.M."/>
            <person name="Lee J.M."/>
            <person name="Lee H.A."/>
            <person name="Seo E."/>
            <person name="Choi J."/>
            <person name="Cheong K."/>
            <person name="Kim K.T."/>
            <person name="Jung K."/>
            <person name="Lee G.W."/>
            <person name="Oh S.K."/>
            <person name="Bae C."/>
            <person name="Kim S.B."/>
            <person name="Lee H.Y."/>
            <person name="Kim S.Y."/>
            <person name="Kim M.S."/>
            <person name="Kang B.C."/>
            <person name="Jo Y.D."/>
            <person name="Yang H.B."/>
            <person name="Jeong H.J."/>
            <person name="Kang W.H."/>
            <person name="Kwon J.K."/>
            <person name="Shin C."/>
            <person name="Lim J.Y."/>
            <person name="Park J.H."/>
            <person name="Huh J.H."/>
            <person name="Kim J.S."/>
            <person name="Kim B.D."/>
            <person name="Cohen O."/>
            <person name="Paran I."/>
            <person name="Suh M.C."/>
            <person name="Lee S.B."/>
            <person name="Kim Y.K."/>
            <person name="Shin Y."/>
            <person name="Noh S.J."/>
            <person name="Park J."/>
            <person name="Seo Y.S."/>
            <person name="Kwon S.Y."/>
            <person name="Kim H.A."/>
            <person name="Park J.M."/>
            <person name="Kim H.J."/>
            <person name="Choi S.B."/>
            <person name="Bosland P.W."/>
            <person name="Reeves G."/>
            <person name="Jo S.H."/>
            <person name="Lee B.W."/>
            <person name="Cho H.T."/>
            <person name="Choi H.S."/>
            <person name="Lee M.S."/>
            <person name="Yu Y."/>
            <person name="Do Choi Y."/>
            <person name="Park B.S."/>
            <person name="van Deynze A."/>
            <person name="Ashrafi H."/>
            <person name="Hill T."/>
            <person name="Kim W.T."/>
            <person name="Pai H.S."/>
            <person name="Ahn H.K."/>
            <person name="Yeam I."/>
            <person name="Giovannoni J.J."/>
            <person name="Rose J.K."/>
            <person name="Sorensen I."/>
            <person name="Lee S.J."/>
            <person name="Kim R.W."/>
            <person name="Choi I.Y."/>
            <person name="Choi B.S."/>
            <person name="Lim J.S."/>
            <person name="Lee Y.H."/>
            <person name="Choi D."/>
        </authorList>
    </citation>
    <scope>NUCLEOTIDE SEQUENCE [LARGE SCALE GENOMIC DNA]</scope>
    <source>
        <strain evidence="2">cv. CM334</strain>
    </source>
</reference>
<dbReference type="Proteomes" id="UP000222542">
    <property type="component" value="Unassembled WGS sequence"/>
</dbReference>
<proteinExistence type="predicted"/>
<dbReference type="AlphaFoldDB" id="A0A2G2YV60"/>
<comment type="caution">
    <text evidence="1">The sequence shown here is derived from an EMBL/GenBank/DDBJ whole genome shotgun (WGS) entry which is preliminary data.</text>
</comment>
<reference evidence="1 2" key="2">
    <citation type="journal article" date="2017" name="Genome Biol.">
        <title>New reference genome sequences of hot pepper reveal the massive evolution of plant disease-resistance genes by retroduplication.</title>
        <authorList>
            <person name="Kim S."/>
            <person name="Park J."/>
            <person name="Yeom S.I."/>
            <person name="Kim Y.M."/>
            <person name="Seo E."/>
            <person name="Kim K.T."/>
            <person name="Kim M.S."/>
            <person name="Lee J.M."/>
            <person name="Cheong K."/>
            <person name="Shin H.S."/>
            <person name="Kim S.B."/>
            <person name="Han K."/>
            <person name="Lee J."/>
            <person name="Park M."/>
            <person name="Lee H.A."/>
            <person name="Lee H.Y."/>
            <person name="Lee Y."/>
            <person name="Oh S."/>
            <person name="Lee J.H."/>
            <person name="Choi E."/>
            <person name="Choi E."/>
            <person name="Lee S.E."/>
            <person name="Jeon J."/>
            <person name="Kim H."/>
            <person name="Choi G."/>
            <person name="Song H."/>
            <person name="Lee J."/>
            <person name="Lee S.C."/>
            <person name="Kwon J.K."/>
            <person name="Lee H.Y."/>
            <person name="Koo N."/>
            <person name="Hong Y."/>
            <person name="Kim R.W."/>
            <person name="Kang W.H."/>
            <person name="Huh J.H."/>
            <person name="Kang B.C."/>
            <person name="Yang T.J."/>
            <person name="Lee Y.H."/>
            <person name="Bennetzen J.L."/>
            <person name="Choi D."/>
        </authorList>
    </citation>
    <scope>NUCLEOTIDE SEQUENCE [LARGE SCALE GENOMIC DNA]</scope>
    <source>
        <strain evidence="2">cv. CM334</strain>
    </source>
</reference>
<keyword evidence="2" id="KW-1185">Reference proteome</keyword>
<dbReference type="Gramene" id="PHT73626">
    <property type="protein sequence ID" value="PHT73626"/>
    <property type="gene ID" value="T459_24411"/>
</dbReference>
<protein>
    <submittedName>
        <fullName evidence="1">Uncharacterized protein</fullName>
    </submittedName>
</protein>
<evidence type="ECO:0000313" key="2">
    <source>
        <dbReference type="Proteomes" id="UP000222542"/>
    </source>
</evidence>
<gene>
    <name evidence="1" type="ORF">T459_24411</name>
</gene>
<dbReference type="EMBL" id="AYRZ02000009">
    <property type="protein sequence ID" value="PHT73626.1"/>
    <property type="molecule type" value="Genomic_DNA"/>
</dbReference>
<organism evidence="1 2">
    <name type="scientific">Capsicum annuum</name>
    <name type="common">Capsicum pepper</name>
    <dbReference type="NCBI Taxonomy" id="4072"/>
    <lineage>
        <taxon>Eukaryota</taxon>
        <taxon>Viridiplantae</taxon>
        <taxon>Streptophyta</taxon>
        <taxon>Embryophyta</taxon>
        <taxon>Tracheophyta</taxon>
        <taxon>Spermatophyta</taxon>
        <taxon>Magnoliopsida</taxon>
        <taxon>eudicotyledons</taxon>
        <taxon>Gunneridae</taxon>
        <taxon>Pentapetalae</taxon>
        <taxon>asterids</taxon>
        <taxon>lamiids</taxon>
        <taxon>Solanales</taxon>
        <taxon>Solanaceae</taxon>
        <taxon>Solanoideae</taxon>
        <taxon>Capsiceae</taxon>
        <taxon>Capsicum</taxon>
    </lineage>
</organism>
<dbReference type="STRING" id="4072.A0A2G2YV60"/>
<sequence length="514" mass="59398">MAVMVLDRFNGTNNPEDWISRAEQYFTYLGFSEEHWLPLPSYYLDGEALEWFSWMYRNKHFWNWKHFKEKLALRFQAQTSPKSPMLHLQLTSILTLLLKLQDNLDKIYISTSSTPNYMGLSPTIIQEVPVEDATTTSATTMVSKEIASSLGYENSSIVNNFEVHLEVIDTLIDTNLLVTGTDLLWEMHIQVMWTRYFRRVATSFAGVKGEASLIPYTDDALIVEFFLSITTQPFLADFGDLSKYEIMKDGLPSCYWFDTGQYLSLSIFLVFQHIKCGGLLYVLEFRNIGDHCAAFEAQDDGVIGHDTTLLSEDAHRKYMWRYVKSSSGTRTSDLKRRNQQTKQLANKDFNQVVPCKTLISCMQEFDLLFHCAFELLCTILVYQMFPSLSILSHVPCSFHGHICNGVYDRVVWEHNHIESNVLPSHVGTLQFLHLESDKIMQIDSTLYEAIRANVVVVAGYKSLFMELFCRILLRRFLRYQSSAARSVKNSRHVRKFFVYVEPWAFDNAIVSARL</sequence>
<accession>A0A2G2YV60</accession>
<name>A0A2G2YV60_CAPAN</name>